<evidence type="ECO:0000313" key="2">
    <source>
        <dbReference type="EMBL" id="VEJ10193.1"/>
    </source>
</evidence>
<accession>A0A448TWA7</accession>
<gene>
    <name evidence="2" type="ORF">NCTC12871_01703</name>
</gene>
<reference evidence="2 3" key="1">
    <citation type="submission" date="2018-12" db="EMBL/GenBank/DDBJ databases">
        <authorList>
            <consortium name="Pathogen Informatics"/>
        </authorList>
    </citation>
    <scope>NUCLEOTIDE SEQUENCE [LARGE SCALE GENOMIC DNA]</scope>
    <source>
        <strain evidence="2 3">NCTC12871</strain>
    </source>
</reference>
<keyword evidence="1" id="KW-1133">Transmembrane helix</keyword>
<dbReference type="OrthoDB" id="7059416at2"/>
<name>A0A448TWA7_9PAST</name>
<organism evidence="2 3">
    <name type="scientific">Actinobacillus delphinicola</name>
    <dbReference type="NCBI Taxonomy" id="51161"/>
    <lineage>
        <taxon>Bacteria</taxon>
        <taxon>Pseudomonadati</taxon>
        <taxon>Pseudomonadota</taxon>
        <taxon>Gammaproteobacteria</taxon>
        <taxon>Pasteurellales</taxon>
        <taxon>Pasteurellaceae</taxon>
        <taxon>Actinobacillus</taxon>
    </lineage>
</organism>
<protein>
    <submittedName>
        <fullName evidence="2">Tight adherence protein F</fullName>
    </submittedName>
</protein>
<dbReference type="RefSeq" id="WP_126600715.1">
    <property type="nucleotide sequence ID" value="NZ_LR134510.1"/>
</dbReference>
<keyword evidence="1" id="KW-0472">Membrane</keyword>
<dbReference type="AlphaFoldDB" id="A0A448TWA7"/>
<dbReference type="Proteomes" id="UP000279799">
    <property type="component" value="Chromosome"/>
</dbReference>
<sequence length="213" mass="24306">MSVQTLIKFQLIRFYRDMSGAVIIEFFFSIIVLLLLFFFMFDLAFTRGEIGKLDNLSYSMVNLLRERTQLYSVNGHVNENLSPAEMRNGKIFYQDVDNFRMLAKSMFYGDPHDKRPLYIVLGSLQFAKTPLDAKPRLANPTTILQGDTNVCHPTTDLKTLQNIAPRSEVDNQRILPLYQVTVCVPSKSLFKSFLAGKNYTEGLLRSSSVTVGR</sequence>
<keyword evidence="1" id="KW-0812">Transmembrane</keyword>
<evidence type="ECO:0000313" key="3">
    <source>
        <dbReference type="Proteomes" id="UP000279799"/>
    </source>
</evidence>
<dbReference type="EMBL" id="LR134510">
    <property type="protein sequence ID" value="VEJ10193.1"/>
    <property type="molecule type" value="Genomic_DNA"/>
</dbReference>
<dbReference type="KEGG" id="adp:NCTC12871_01703"/>
<keyword evidence="3" id="KW-1185">Reference proteome</keyword>
<proteinExistence type="predicted"/>
<feature type="transmembrane region" description="Helical" evidence="1">
    <location>
        <begin position="21"/>
        <end position="41"/>
    </location>
</feature>
<dbReference type="Pfam" id="PF16964">
    <property type="entry name" value="TadF"/>
    <property type="match status" value="1"/>
</dbReference>
<evidence type="ECO:0000256" key="1">
    <source>
        <dbReference type="SAM" id="Phobius"/>
    </source>
</evidence>
<dbReference type="InterPro" id="IPR031582">
    <property type="entry name" value="TadF"/>
</dbReference>